<keyword evidence="8" id="KW-0479">Metal-binding</keyword>
<dbReference type="GO" id="GO:0042277">
    <property type="term" value="F:peptide binding"/>
    <property type="evidence" value="ECO:0007669"/>
    <property type="project" value="TreeGrafter"/>
</dbReference>
<dbReference type="GO" id="GO:0016285">
    <property type="term" value="F:alanyl aminopeptidase activity"/>
    <property type="evidence" value="ECO:0007669"/>
    <property type="project" value="UniProtKB-EC"/>
</dbReference>
<dbReference type="PANTHER" id="PTHR11533:SF174">
    <property type="entry name" value="PUROMYCIN-SENSITIVE AMINOPEPTIDASE-RELATED"/>
    <property type="match status" value="1"/>
</dbReference>
<evidence type="ECO:0000256" key="4">
    <source>
        <dbReference type="ARBA" id="ARBA00012564"/>
    </source>
</evidence>
<dbReference type="NCBIfam" id="TIGR04183">
    <property type="entry name" value="Por_Secre_tail"/>
    <property type="match status" value="1"/>
</dbReference>
<keyword evidence="9" id="KW-0378">Hydrolase</keyword>
<gene>
    <name evidence="13" type="ORF">HGMM_F29C06C08</name>
</gene>
<name>H5SHJ1_9BACT</name>
<dbReference type="Pfam" id="PF01433">
    <property type="entry name" value="Peptidase_M1"/>
    <property type="match status" value="1"/>
</dbReference>
<proteinExistence type="inferred from homology"/>
<dbReference type="InterPro" id="IPR026444">
    <property type="entry name" value="Secre_tail"/>
</dbReference>
<evidence type="ECO:0000256" key="3">
    <source>
        <dbReference type="ARBA" id="ARBA00010136"/>
    </source>
</evidence>
<dbReference type="GO" id="GO:0070006">
    <property type="term" value="F:metalloaminopeptidase activity"/>
    <property type="evidence" value="ECO:0007669"/>
    <property type="project" value="TreeGrafter"/>
</dbReference>
<evidence type="ECO:0000256" key="1">
    <source>
        <dbReference type="ARBA" id="ARBA00000098"/>
    </source>
</evidence>
<dbReference type="SUPFAM" id="SSF55486">
    <property type="entry name" value="Metalloproteases ('zincins'), catalytic domain"/>
    <property type="match status" value="1"/>
</dbReference>
<keyword evidence="7" id="KW-0645">Protease</keyword>
<dbReference type="InterPro" id="IPR014782">
    <property type="entry name" value="Peptidase_M1_dom"/>
</dbReference>
<keyword evidence="6 13" id="KW-0031">Aminopeptidase</keyword>
<dbReference type="Gene3D" id="1.10.390.10">
    <property type="entry name" value="Neutral Protease Domain 2"/>
    <property type="match status" value="1"/>
</dbReference>
<dbReference type="SUPFAM" id="SSF63737">
    <property type="entry name" value="Leukotriene A4 hydrolase N-terminal domain"/>
    <property type="match status" value="1"/>
</dbReference>
<dbReference type="GO" id="GO:0005615">
    <property type="term" value="C:extracellular space"/>
    <property type="evidence" value="ECO:0007669"/>
    <property type="project" value="TreeGrafter"/>
</dbReference>
<feature type="domain" description="Peptidase M1 membrane alanine aminopeptidase" evidence="12">
    <location>
        <begin position="103"/>
        <end position="293"/>
    </location>
</feature>
<reference evidence="13" key="2">
    <citation type="journal article" date="2012" name="PLoS ONE">
        <title>A Deeply Branching Thermophilic Bacterium with an Ancient Acetyl-CoA Pathway Dominates a Subsurface Ecosystem.</title>
        <authorList>
            <person name="Takami H."/>
            <person name="Noguchi H."/>
            <person name="Takaki Y."/>
            <person name="Uchiyama I."/>
            <person name="Toyoda A."/>
            <person name="Nishi S."/>
            <person name="Chee G.-J."/>
            <person name="Arai W."/>
            <person name="Nunoura T."/>
            <person name="Itoh T."/>
            <person name="Hattori M."/>
            <person name="Takai K."/>
        </authorList>
    </citation>
    <scope>NUCLEOTIDE SEQUENCE</scope>
</reference>
<dbReference type="InterPro" id="IPR050344">
    <property type="entry name" value="Peptidase_M1_aminopeptidases"/>
</dbReference>
<dbReference type="GO" id="GO:0006508">
    <property type="term" value="P:proteolysis"/>
    <property type="evidence" value="ECO:0007669"/>
    <property type="project" value="UniProtKB-KW"/>
</dbReference>
<reference evidence="13" key="1">
    <citation type="journal article" date="2005" name="Environ. Microbiol.">
        <title>Genetic and functional properties of uncultivated thermophilic crenarchaeotes from a subsurface gold mine as revealed by analysis of genome fragments.</title>
        <authorList>
            <person name="Nunoura T."/>
            <person name="Hirayama H."/>
            <person name="Takami H."/>
            <person name="Oida H."/>
            <person name="Nishi S."/>
            <person name="Shimamura S."/>
            <person name="Suzuki Y."/>
            <person name="Inagaki F."/>
            <person name="Takai K."/>
            <person name="Nealson K.H."/>
            <person name="Horikoshi K."/>
        </authorList>
    </citation>
    <scope>NUCLEOTIDE SEQUENCE</scope>
</reference>
<protein>
    <recommendedName>
        <fullName evidence="5">Aminopeptidase N</fullName>
        <ecNumber evidence="4">3.4.11.2</ecNumber>
    </recommendedName>
</protein>
<keyword evidence="10" id="KW-0862">Zinc</keyword>
<dbReference type="EC" id="3.4.11.2" evidence="4"/>
<evidence type="ECO:0000256" key="5">
    <source>
        <dbReference type="ARBA" id="ARBA00015611"/>
    </source>
</evidence>
<dbReference type="GO" id="GO:0043171">
    <property type="term" value="P:peptide catabolic process"/>
    <property type="evidence" value="ECO:0007669"/>
    <property type="project" value="TreeGrafter"/>
</dbReference>
<dbReference type="InterPro" id="IPR042097">
    <property type="entry name" value="Aminopeptidase_N-like_N_sf"/>
</dbReference>
<accession>H5SHJ1</accession>
<dbReference type="AlphaFoldDB" id="H5SHJ1"/>
<evidence type="ECO:0000256" key="7">
    <source>
        <dbReference type="ARBA" id="ARBA00022670"/>
    </source>
</evidence>
<evidence type="ECO:0000259" key="12">
    <source>
        <dbReference type="Pfam" id="PF01433"/>
    </source>
</evidence>
<dbReference type="GO" id="GO:0016020">
    <property type="term" value="C:membrane"/>
    <property type="evidence" value="ECO:0007669"/>
    <property type="project" value="TreeGrafter"/>
</dbReference>
<evidence type="ECO:0000313" key="13">
    <source>
        <dbReference type="EMBL" id="BAL55627.1"/>
    </source>
</evidence>
<dbReference type="PANTHER" id="PTHR11533">
    <property type="entry name" value="PROTEASE M1 ZINC METALLOPROTEASE"/>
    <property type="match status" value="1"/>
</dbReference>
<dbReference type="Gene3D" id="2.60.40.1730">
    <property type="entry name" value="tricorn interacting facor f3 domain"/>
    <property type="match status" value="1"/>
</dbReference>
<evidence type="ECO:0000256" key="8">
    <source>
        <dbReference type="ARBA" id="ARBA00022723"/>
    </source>
</evidence>
<comment type="cofactor">
    <cofactor evidence="2">
        <name>Zn(2+)</name>
        <dbReference type="ChEBI" id="CHEBI:29105"/>
    </cofactor>
</comment>
<evidence type="ECO:0000256" key="6">
    <source>
        <dbReference type="ARBA" id="ARBA00022438"/>
    </source>
</evidence>
<comment type="catalytic activity">
    <reaction evidence="1">
        <text>Release of an N-terminal amino acid, Xaa-|-Yaa- from a peptide, amide or arylamide. Xaa is preferably Ala, but may be most amino acids including Pro (slow action). When a terminal hydrophobic residue is followed by a prolyl residue, the two may be released as an intact Xaa-Pro dipeptide.</text>
        <dbReference type="EC" id="3.4.11.2"/>
    </reaction>
</comment>
<evidence type="ECO:0000256" key="2">
    <source>
        <dbReference type="ARBA" id="ARBA00001947"/>
    </source>
</evidence>
<sequence length="496" mass="56848">MPCNDRPYDKALATITILAPPGFTTLSNGTADSVTLDWDGSQIRAYRYTSAEPISTYLMVAIASRYAVLERSYPSRDSVRTIPLRLYLWQSDLLSYADNAAWMLAMTEEMMRTYEQHYRPYPFGSYGQALLYPYFMGAMEHQTMTTHHRNALIQRWETVIAHELAHHWLGDLVTCATWNDLWLNEGGATYSERLWLEYAYGDSVARRYFAARRDRDYFRADGARSQPPVYNTSGTNLFNTGTTYVKAGWIYHMMRTMLGDSTFFGLLRSYFDRFAYQSLETEDLVRFCQQRVPAPLVPWRTFFDQWVYAVGHPILHADLLSIEETARGYHVRVRIAQVQDSSAFLPVYVVPLQLRLREYWSGGAYDTTVLLSQREHVVTLEVPFLPRTLELDPDDAILCQKDSSALVLSVEAETSPEDIRVFPHPCTRGQPLTVWLPPTWNAATVRLWTSDGRLAFQTTTSSELSSIESASLAPGLYMLEVAAHQRISRQRVIILP</sequence>
<evidence type="ECO:0000256" key="10">
    <source>
        <dbReference type="ARBA" id="ARBA00022833"/>
    </source>
</evidence>
<comment type="similarity">
    <text evidence="3">Belongs to the peptidase M1 family.</text>
</comment>
<dbReference type="GO" id="GO:0005737">
    <property type="term" value="C:cytoplasm"/>
    <property type="evidence" value="ECO:0007669"/>
    <property type="project" value="TreeGrafter"/>
</dbReference>
<organism evidence="13">
    <name type="scientific">uncultured Bacteroidota bacterium</name>
    <dbReference type="NCBI Taxonomy" id="152509"/>
    <lineage>
        <taxon>Bacteria</taxon>
        <taxon>Pseudomonadati</taxon>
        <taxon>Bacteroidota</taxon>
        <taxon>environmental samples</taxon>
    </lineage>
</organism>
<evidence type="ECO:0000256" key="9">
    <source>
        <dbReference type="ARBA" id="ARBA00022801"/>
    </source>
</evidence>
<dbReference type="EMBL" id="AP011722">
    <property type="protein sequence ID" value="BAL55627.1"/>
    <property type="molecule type" value="Genomic_DNA"/>
</dbReference>
<keyword evidence="11" id="KW-0482">Metalloprotease</keyword>
<dbReference type="InterPro" id="IPR027268">
    <property type="entry name" value="Peptidase_M4/M1_CTD_sf"/>
</dbReference>
<evidence type="ECO:0000256" key="11">
    <source>
        <dbReference type="ARBA" id="ARBA00023049"/>
    </source>
</evidence>
<dbReference type="PRINTS" id="PR00756">
    <property type="entry name" value="ALADIPTASE"/>
</dbReference>
<dbReference type="GO" id="GO:0008270">
    <property type="term" value="F:zinc ion binding"/>
    <property type="evidence" value="ECO:0007669"/>
    <property type="project" value="InterPro"/>
</dbReference>
<dbReference type="InterPro" id="IPR001930">
    <property type="entry name" value="Peptidase_M1"/>
</dbReference>